<keyword evidence="5" id="KW-1185">Reference proteome</keyword>
<dbReference type="PANTHER" id="PTHR43272:SF33">
    <property type="entry name" value="AMP-BINDING DOMAIN-CONTAINING PROTEIN-RELATED"/>
    <property type="match status" value="1"/>
</dbReference>
<protein>
    <submittedName>
        <fullName evidence="4">Long-chain-fatty-acid--CoA ligase</fullName>
        <ecNumber evidence="4">6.2.1.3</ecNumber>
    </submittedName>
</protein>
<comment type="caution">
    <text evidence="4">The sequence shown here is derived from an EMBL/GenBank/DDBJ whole genome shotgun (WGS) entry which is preliminary data.</text>
</comment>
<feature type="domain" description="AMP-dependent synthetase/ligase" evidence="3">
    <location>
        <begin position="33"/>
        <end position="430"/>
    </location>
</feature>
<dbReference type="STRING" id="1703.BLSMQ_2263"/>
<sequence>MSPTTMPQSSTPVVGFEVDTTSSTTDIFLGTVAEDPSRPLVAKPDGDGWLDLTAAEFLAEVKAAAKGLIALGVGVGDRIAIFGPTSYEWTLSDYAVWYAGGISVPFYDTSSESQLNWMLTDADVTRGLVASAEHADRVRAAAKAAGREEPALRVWDEGAFADLAEAGKDISDEELEAVRSQVGSESVATIIYTSGTTGKPKGCVLTHANFVQTAQAARQQIPSVLGTEMRCLLFLPQAHVFARFIEVLAISNGALLAHQSDLTKLTDAMGSFRPTFILGVPRVFEKVFNAALANAQSGGKEKIFRRAEQVAVAYSKALDAGKVPTSLKLQHALFDKLVYSKLRAVMGNKVTHAVSGGGALGAHLGHFFRGLGIIVLEGYGLTETTAPITVNVPEKSKIGTVGVPLPGVSVAIAPDGEILAKGVPVFREYWNNPEATAKEFHDGWFGTGDLGSLDEDGYLTINGRKKEIIVTSSGKNIAPAPLEDVLRRHPIIGQPVLVGENRKFVSALIFLDSEMLPGWLKNHDLPQMDLREAADDDAIQAEVAKAVEQMNKTVSRAEGVKKFKILPIELTEENGYLSAKQSVKRHLINKDFAADIDALYAS</sequence>
<dbReference type="OrthoDB" id="9803968at2"/>
<dbReference type="PANTHER" id="PTHR43272">
    <property type="entry name" value="LONG-CHAIN-FATTY-ACID--COA LIGASE"/>
    <property type="match status" value="1"/>
</dbReference>
<dbReference type="EC" id="6.2.1.3" evidence="4"/>
<dbReference type="Pfam" id="PF23562">
    <property type="entry name" value="AMP-binding_C_3"/>
    <property type="match status" value="1"/>
</dbReference>
<keyword evidence="2" id="KW-0067">ATP-binding</keyword>
<dbReference type="EMBL" id="JTJZ01000018">
    <property type="protein sequence ID" value="KHS52616.1"/>
    <property type="molecule type" value="Genomic_DNA"/>
</dbReference>
<dbReference type="PROSITE" id="PS00455">
    <property type="entry name" value="AMP_BINDING"/>
    <property type="match status" value="1"/>
</dbReference>
<dbReference type="PATRIC" id="fig|1703.6.peg.1486"/>
<dbReference type="GO" id="GO:0005524">
    <property type="term" value="F:ATP binding"/>
    <property type="evidence" value="ECO:0007669"/>
    <property type="project" value="UniProtKB-KW"/>
</dbReference>
<dbReference type="InterPro" id="IPR000873">
    <property type="entry name" value="AMP-dep_synth/lig_dom"/>
</dbReference>
<dbReference type="Proteomes" id="UP000031488">
    <property type="component" value="Unassembled WGS sequence"/>
</dbReference>
<dbReference type="InterPro" id="IPR020845">
    <property type="entry name" value="AMP-binding_CS"/>
</dbReference>
<evidence type="ECO:0000313" key="4">
    <source>
        <dbReference type="EMBL" id="KHS52616.1"/>
    </source>
</evidence>
<dbReference type="AlphaFoldDB" id="A0A0B9AAK0"/>
<evidence type="ECO:0000313" key="5">
    <source>
        <dbReference type="Proteomes" id="UP000031488"/>
    </source>
</evidence>
<dbReference type="SUPFAM" id="SSF56801">
    <property type="entry name" value="Acetyl-CoA synthetase-like"/>
    <property type="match status" value="1"/>
</dbReference>
<dbReference type="Gene3D" id="3.40.50.12780">
    <property type="entry name" value="N-terminal domain of ligase-like"/>
    <property type="match status" value="1"/>
</dbReference>
<proteinExistence type="predicted"/>
<keyword evidence="4" id="KW-0436">Ligase</keyword>
<organism evidence="4 5">
    <name type="scientific">Brevibacterium linens</name>
    <dbReference type="NCBI Taxonomy" id="1703"/>
    <lineage>
        <taxon>Bacteria</taxon>
        <taxon>Bacillati</taxon>
        <taxon>Actinomycetota</taxon>
        <taxon>Actinomycetes</taxon>
        <taxon>Micrococcales</taxon>
        <taxon>Brevibacteriaceae</taxon>
        <taxon>Brevibacterium</taxon>
    </lineage>
</organism>
<keyword evidence="1" id="KW-0547">Nucleotide-binding</keyword>
<gene>
    <name evidence="4" type="ORF">AE0388_1599</name>
</gene>
<evidence type="ECO:0000256" key="1">
    <source>
        <dbReference type="ARBA" id="ARBA00022741"/>
    </source>
</evidence>
<reference evidence="4 5" key="1">
    <citation type="submission" date="2014-11" db="EMBL/GenBank/DDBJ databases">
        <title>Draft Genome Sequence of Brevibacterium linens AE038-8.</title>
        <authorList>
            <person name="Maizel D."/>
            <person name="Utturkar S.M."/>
            <person name="Brown S.D."/>
            <person name="Ferrero M."/>
            <person name="Rosen B.P."/>
        </authorList>
    </citation>
    <scope>NUCLEOTIDE SEQUENCE [LARGE SCALE GENOMIC DNA]</scope>
    <source>
        <strain evidence="4 5">AE038-8</strain>
    </source>
</reference>
<dbReference type="GO" id="GO:0016020">
    <property type="term" value="C:membrane"/>
    <property type="evidence" value="ECO:0007669"/>
    <property type="project" value="TreeGrafter"/>
</dbReference>
<evidence type="ECO:0000259" key="3">
    <source>
        <dbReference type="Pfam" id="PF00501"/>
    </source>
</evidence>
<accession>A0A0B9AAK0</accession>
<dbReference type="Pfam" id="PF00501">
    <property type="entry name" value="AMP-binding"/>
    <property type="match status" value="1"/>
</dbReference>
<dbReference type="GO" id="GO:0004467">
    <property type="term" value="F:long-chain fatty acid-CoA ligase activity"/>
    <property type="evidence" value="ECO:0007669"/>
    <property type="project" value="UniProtKB-EC"/>
</dbReference>
<dbReference type="InterPro" id="IPR042099">
    <property type="entry name" value="ANL_N_sf"/>
</dbReference>
<dbReference type="RefSeq" id="WP_152609626.1">
    <property type="nucleotide sequence ID" value="NZ_JBCLTJ010000021.1"/>
</dbReference>
<name>A0A0B9AAK0_BRELN</name>
<evidence type="ECO:0000256" key="2">
    <source>
        <dbReference type="ARBA" id="ARBA00022840"/>
    </source>
</evidence>
<dbReference type="CDD" id="cd05907">
    <property type="entry name" value="VL_LC_FACS_like"/>
    <property type="match status" value="1"/>
</dbReference>